<gene>
    <name evidence="2" type="ORF">BO71DRAFT_394584</name>
</gene>
<dbReference type="AlphaFoldDB" id="A0A319DNL2"/>
<dbReference type="OrthoDB" id="5273928at2759"/>
<accession>A0A319DNL2</accession>
<feature type="region of interest" description="Disordered" evidence="1">
    <location>
        <begin position="225"/>
        <end position="272"/>
    </location>
</feature>
<keyword evidence="3" id="KW-1185">Reference proteome</keyword>
<protein>
    <submittedName>
        <fullName evidence="2">Uncharacterized protein</fullName>
    </submittedName>
</protein>
<evidence type="ECO:0000313" key="3">
    <source>
        <dbReference type="Proteomes" id="UP000247810"/>
    </source>
</evidence>
<dbReference type="VEuPathDB" id="FungiDB:BO71DRAFT_394584"/>
<evidence type="ECO:0000313" key="2">
    <source>
        <dbReference type="EMBL" id="PYH99255.1"/>
    </source>
</evidence>
<sequence>MWKLLATAYPEQFRQVSSYRCVKIEGPRLSMGEYLGLVTSDSVSWRVVLTLAASHARVPELVEISSIRNLAALEIVTPSHAQPLLDEAALPLAALSDRIVRTWSELATASGAFAHLRVLVLYQQPNLSRLALQYLRAFPSLQMIMVLDCPGIVSVDSEASGWEVAFGLDKPHTLYECYRMSLKDEARGSPALAGVPVLDFQVGQQASRTLSNMSQKPWTVYLRRTETEKSERGEPAPKRPRVASTPRPPGAQRAVMKTHKGKDLGGVLQDFL</sequence>
<dbReference type="EMBL" id="KZ825804">
    <property type="protein sequence ID" value="PYH99255.1"/>
    <property type="molecule type" value="Genomic_DNA"/>
</dbReference>
<organism evidence="2 3">
    <name type="scientific">Aspergillus ellipticus CBS 707.79</name>
    <dbReference type="NCBI Taxonomy" id="1448320"/>
    <lineage>
        <taxon>Eukaryota</taxon>
        <taxon>Fungi</taxon>
        <taxon>Dikarya</taxon>
        <taxon>Ascomycota</taxon>
        <taxon>Pezizomycotina</taxon>
        <taxon>Eurotiomycetes</taxon>
        <taxon>Eurotiomycetidae</taxon>
        <taxon>Eurotiales</taxon>
        <taxon>Aspergillaceae</taxon>
        <taxon>Aspergillus</taxon>
        <taxon>Aspergillus subgen. Circumdati</taxon>
    </lineage>
</organism>
<dbReference type="Proteomes" id="UP000247810">
    <property type="component" value="Unassembled WGS sequence"/>
</dbReference>
<name>A0A319DNL2_9EURO</name>
<evidence type="ECO:0000256" key="1">
    <source>
        <dbReference type="SAM" id="MobiDB-lite"/>
    </source>
</evidence>
<feature type="compositionally biased region" description="Basic and acidic residues" evidence="1">
    <location>
        <begin position="225"/>
        <end position="237"/>
    </location>
</feature>
<reference evidence="2 3" key="1">
    <citation type="submission" date="2018-02" db="EMBL/GenBank/DDBJ databases">
        <title>The genomes of Aspergillus section Nigri reveals drivers in fungal speciation.</title>
        <authorList>
            <consortium name="DOE Joint Genome Institute"/>
            <person name="Vesth T.C."/>
            <person name="Nybo J."/>
            <person name="Theobald S."/>
            <person name="Brandl J."/>
            <person name="Frisvad J.C."/>
            <person name="Nielsen K.F."/>
            <person name="Lyhne E.K."/>
            <person name="Kogle M.E."/>
            <person name="Kuo A."/>
            <person name="Riley R."/>
            <person name="Clum A."/>
            <person name="Nolan M."/>
            <person name="Lipzen A."/>
            <person name="Salamov A."/>
            <person name="Henrissat B."/>
            <person name="Wiebenga A."/>
            <person name="De vries R.P."/>
            <person name="Grigoriev I.V."/>
            <person name="Mortensen U.H."/>
            <person name="Andersen M.R."/>
            <person name="Baker S.E."/>
        </authorList>
    </citation>
    <scope>NUCLEOTIDE SEQUENCE [LARGE SCALE GENOMIC DNA]</scope>
    <source>
        <strain evidence="2 3">CBS 707.79</strain>
    </source>
</reference>
<proteinExistence type="predicted"/>